<evidence type="ECO:0000313" key="17">
    <source>
        <dbReference type="Proteomes" id="UP000190328"/>
    </source>
</evidence>
<keyword evidence="8 12" id="KW-0653">Protein transport</keyword>
<dbReference type="InterPro" id="IPR011130">
    <property type="entry name" value="SecA_preprotein_X-link_dom"/>
</dbReference>
<dbReference type="RefSeq" id="WP_078807478.1">
    <property type="nucleotide sequence ID" value="NZ_FUXI01000016.1"/>
</dbReference>
<dbReference type="InterPro" id="IPR014018">
    <property type="entry name" value="SecA_motor_DEAD"/>
</dbReference>
<dbReference type="InterPro" id="IPR011115">
    <property type="entry name" value="SecA_DEAD"/>
</dbReference>
<dbReference type="GO" id="GO:0006605">
    <property type="term" value="P:protein targeting"/>
    <property type="evidence" value="ECO:0007669"/>
    <property type="project" value="UniProtKB-UniRule"/>
</dbReference>
<dbReference type="Pfam" id="PF07516">
    <property type="entry name" value="SecA_SW"/>
    <property type="match status" value="1"/>
</dbReference>
<comment type="similarity">
    <text evidence="2 12">Belongs to the SecA family.</text>
</comment>
<keyword evidence="17" id="KW-1185">Reference proteome</keyword>
<dbReference type="InterPro" id="IPR014001">
    <property type="entry name" value="Helicase_ATP-bd"/>
</dbReference>
<keyword evidence="10 12" id="KW-0811">Translocation</keyword>
<keyword evidence="7 12" id="KW-0067">ATP-binding</keyword>
<dbReference type="EC" id="7.4.2.8" evidence="12"/>
<feature type="binding site" evidence="12">
    <location>
        <position position="483"/>
    </location>
    <ligand>
        <name>ATP</name>
        <dbReference type="ChEBI" id="CHEBI:30616"/>
    </ligand>
</feature>
<dbReference type="SMART" id="SM00957">
    <property type="entry name" value="SecA_DEAD"/>
    <property type="match status" value="1"/>
</dbReference>
<evidence type="ECO:0000313" key="16">
    <source>
        <dbReference type="EMBL" id="SJZ82357.1"/>
    </source>
</evidence>
<dbReference type="GO" id="GO:0065002">
    <property type="term" value="P:intracellular protein transmembrane transport"/>
    <property type="evidence" value="ECO:0007669"/>
    <property type="project" value="UniProtKB-UniRule"/>
</dbReference>
<comment type="subunit">
    <text evidence="12">Monomer and homodimer. Part of the essential Sec protein translocation apparatus which comprises SecA, SecYEG and auxiliary proteins SecDF. Other proteins may also be involved.</text>
</comment>
<evidence type="ECO:0000256" key="12">
    <source>
        <dbReference type="HAMAP-Rule" id="MF_01382"/>
    </source>
</evidence>
<dbReference type="GO" id="GO:0008564">
    <property type="term" value="F:protein-exporting ATPase activity"/>
    <property type="evidence" value="ECO:0007669"/>
    <property type="project" value="UniProtKB-EC"/>
</dbReference>
<evidence type="ECO:0000259" key="15">
    <source>
        <dbReference type="PROSITE" id="PS51196"/>
    </source>
</evidence>
<dbReference type="GO" id="GO:0017038">
    <property type="term" value="P:protein import"/>
    <property type="evidence" value="ECO:0007669"/>
    <property type="project" value="InterPro"/>
</dbReference>
<dbReference type="SUPFAM" id="SSF81767">
    <property type="entry name" value="Pre-protein crosslinking domain of SecA"/>
    <property type="match status" value="1"/>
</dbReference>
<evidence type="ECO:0000256" key="8">
    <source>
        <dbReference type="ARBA" id="ARBA00022927"/>
    </source>
</evidence>
<dbReference type="Pfam" id="PF01043">
    <property type="entry name" value="SecA_PP_bind"/>
    <property type="match status" value="1"/>
</dbReference>
<dbReference type="OrthoDB" id="9762243at2"/>
<comment type="catalytic activity">
    <reaction evidence="12">
        <text>ATP + H2O + cellular proteinSide 1 = ADP + phosphate + cellular proteinSide 2.</text>
        <dbReference type="EC" id="7.4.2.8"/>
    </reaction>
</comment>
<dbReference type="InterPro" id="IPR001650">
    <property type="entry name" value="Helicase_C-like"/>
</dbReference>
<dbReference type="GO" id="GO:0031522">
    <property type="term" value="C:cell envelope Sec protein transport complex"/>
    <property type="evidence" value="ECO:0007669"/>
    <property type="project" value="TreeGrafter"/>
</dbReference>
<feature type="domain" description="Helicase C-terminal" evidence="14">
    <location>
        <begin position="405"/>
        <end position="560"/>
    </location>
</feature>
<dbReference type="PROSITE" id="PS51196">
    <property type="entry name" value="SECA_MOTOR_DEAD"/>
    <property type="match status" value="1"/>
</dbReference>
<evidence type="ECO:0000256" key="9">
    <source>
        <dbReference type="ARBA" id="ARBA00022967"/>
    </source>
</evidence>
<keyword evidence="5 12" id="KW-0963">Cytoplasm</keyword>
<dbReference type="Pfam" id="PF21090">
    <property type="entry name" value="P-loop_SecA"/>
    <property type="match status" value="2"/>
</dbReference>
<dbReference type="STRING" id="263852.SAMN02745116_01544"/>
<dbReference type="Gene3D" id="1.10.3060.10">
    <property type="entry name" value="Helical scaffold and wing domains of SecA"/>
    <property type="match status" value="1"/>
</dbReference>
<dbReference type="InterPro" id="IPR044722">
    <property type="entry name" value="SecA_SF2_C"/>
</dbReference>
<dbReference type="SUPFAM" id="SSF81886">
    <property type="entry name" value="Helical scaffold and wing domains of SecA"/>
    <property type="match status" value="1"/>
</dbReference>
<comment type="subcellular location">
    <subcellularLocation>
        <location evidence="12">Cell membrane</location>
        <topology evidence="12">Peripheral membrane protein</topology>
        <orientation evidence="12">Cytoplasmic side</orientation>
    </subcellularLocation>
    <subcellularLocation>
        <location evidence="12">Cytoplasm</location>
    </subcellularLocation>
    <subcellularLocation>
        <location evidence="1">Membrane</location>
        <topology evidence="1">Peripheral membrane protein</topology>
    </subcellularLocation>
    <text evidence="12">Distribution is 50-50.</text>
</comment>
<dbReference type="PROSITE" id="PS51194">
    <property type="entry name" value="HELICASE_CTER"/>
    <property type="match status" value="1"/>
</dbReference>
<evidence type="ECO:0000256" key="4">
    <source>
        <dbReference type="ARBA" id="ARBA00022475"/>
    </source>
</evidence>
<dbReference type="GO" id="GO:0005886">
    <property type="term" value="C:plasma membrane"/>
    <property type="evidence" value="ECO:0007669"/>
    <property type="project" value="UniProtKB-SubCell"/>
</dbReference>
<dbReference type="NCBIfam" id="TIGR03714">
    <property type="entry name" value="secA2"/>
    <property type="match status" value="1"/>
</dbReference>
<dbReference type="EMBL" id="FUXI01000016">
    <property type="protein sequence ID" value="SJZ82357.1"/>
    <property type="molecule type" value="Genomic_DNA"/>
</dbReference>
<evidence type="ECO:0000259" key="13">
    <source>
        <dbReference type="PROSITE" id="PS51192"/>
    </source>
</evidence>
<dbReference type="Proteomes" id="UP000190328">
    <property type="component" value="Unassembled WGS sequence"/>
</dbReference>
<dbReference type="PANTHER" id="PTHR30612:SF0">
    <property type="entry name" value="CHLOROPLAST PROTEIN-TRANSPORTING ATPASE"/>
    <property type="match status" value="1"/>
</dbReference>
<feature type="domain" description="Helicase ATP-binding" evidence="13">
    <location>
        <begin position="75"/>
        <end position="237"/>
    </location>
</feature>
<dbReference type="InterPro" id="IPR011116">
    <property type="entry name" value="SecA_Wing/Scaffold"/>
</dbReference>
<evidence type="ECO:0000256" key="1">
    <source>
        <dbReference type="ARBA" id="ARBA00004170"/>
    </source>
</evidence>
<feature type="binding site" evidence="12">
    <location>
        <begin position="91"/>
        <end position="95"/>
    </location>
    <ligand>
        <name>ATP</name>
        <dbReference type="ChEBI" id="CHEBI:30616"/>
    </ligand>
</feature>
<dbReference type="InterPro" id="IPR022490">
    <property type="entry name" value="SecA2"/>
</dbReference>
<dbReference type="Pfam" id="PF07517">
    <property type="entry name" value="SecA_DEAD"/>
    <property type="match status" value="1"/>
</dbReference>
<dbReference type="InterPro" id="IPR036670">
    <property type="entry name" value="SecA_X-link_sf"/>
</dbReference>
<protein>
    <recommendedName>
        <fullName evidence="12">Protein translocase subunit SecA</fullName>
        <ecNumber evidence="12">7.4.2.8</ecNumber>
    </recommendedName>
</protein>
<feature type="domain" description="SecA family profile" evidence="15">
    <location>
        <begin position="1"/>
        <end position="568"/>
    </location>
</feature>
<keyword evidence="11 12" id="KW-0472">Membrane</keyword>
<keyword evidence="6 12" id="KW-0547">Nucleotide-binding</keyword>
<evidence type="ECO:0000259" key="14">
    <source>
        <dbReference type="PROSITE" id="PS51194"/>
    </source>
</evidence>
<dbReference type="NCBIfam" id="NF006630">
    <property type="entry name" value="PRK09200.1"/>
    <property type="match status" value="1"/>
</dbReference>
<evidence type="ECO:0000256" key="7">
    <source>
        <dbReference type="ARBA" id="ARBA00022840"/>
    </source>
</evidence>
<dbReference type="HAMAP" id="MF_01382">
    <property type="entry name" value="SecA"/>
    <property type="match status" value="1"/>
</dbReference>
<name>A0A1T4NT96_9ENTE</name>
<dbReference type="CDD" id="cd17928">
    <property type="entry name" value="DEXDc_SecA"/>
    <property type="match status" value="1"/>
</dbReference>
<dbReference type="Gene3D" id="3.40.50.300">
    <property type="entry name" value="P-loop containing nucleotide triphosphate hydrolases"/>
    <property type="match status" value="2"/>
</dbReference>
<dbReference type="FunFam" id="3.40.50.300:FF:000429">
    <property type="entry name" value="Preprotein translocase subunit SecA"/>
    <property type="match status" value="1"/>
</dbReference>
<proteinExistence type="inferred from homology"/>
<evidence type="ECO:0000256" key="3">
    <source>
        <dbReference type="ARBA" id="ARBA00022448"/>
    </source>
</evidence>
<dbReference type="SMART" id="SM00958">
    <property type="entry name" value="SecA_PP_bind"/>
    <property type="match status" value="1"/>
</dbReference>
<evidence type="ECO:0000256" key="5">
    <source>
        <dbReference type="ARBA" id="ARBA00022490"/>
    </source>
</evidence>
<reference evidence="16 17" key="1">
    <citation type="submission" date="2017-02" db="EMBL/GenBank/DDBJ databases">
        <authorList>
            <person name="Peterson S.W."/>
        </authorList>
    </citation>
    <scope>NUCLEOTIDE SEQUENCE [LARGE SCALE GENOMIC DNA]</scope>
    <source>
        <strain evidence="16 17">ATCC BAA-1030</strain>
    </source>
</reference>
<dbReference type="PROSITE" id="PS51192">
    <property type="entry name" value="HELICASE_ATP_BIND_1"/>
    <property type="match status" value="1"/>
</dbReference>
<keyword evidence="3 12" id="KW-0813">Transport</keyword>
<evidence type="ECO:0000256" key="11">
    <source>
        <dbReference type="ARBA" id="ARBA00023136"/>
    </source>
</evidence>
<dbReference type="CDD" id="cd18803">
    <property type="entry name" value="SF2_C_secA"/>
    <property type="match status" value="1"/>
</dbReference>
<accession>A0A1T4NT96</accession>
<dbReference type="Gene3D" id="3.90.1440.10">
    <property type="entry name" value="SecA, preprotein cross-linking domain"/>
    <property type="match status" value="1"/>
</dbReference>
<dbReference type="InterPro" id="IPR000185">
    <property type="entry name" value="SecA"/>
</dbReference>
<dbReference type="SUPFAM" id="SSF52540">
    <property type="entry name" value="P-loop containing nucleoside triphosphate hydrolases"/>
    <property type="match status" value="2"/>
</dbReference>
<dbReference type="InterPro" id="IPR027417">
    <property type="entry name" value="P-loop_NTPase"/>
</dbReference>
<evidence type="ECO:0000256" key="2">
    <source>
        <dbReference type="ARBA" id="ARBA00007650"/>
    </source>
</evidence>
<evidence type="ECO:0000256" key="10">
    <source>
        <dbReference type="ARBA" id="ARBA00023010"/>
    </source>
</evidence>
<sequence length="787" mass="89998">MDKQKKYQKIANKVMELGTMYSSLTDEELKDKTSQFRHRLKLGEKIDSLVPEAFATVVEANARLLGMKPYFVQILGAVTLFFGDIAEMKTGEGKTLTATMALYTRGLLGKGNFLITSNPYLAWRDAEEVGKVYEFLGLTFAVGVAKENSEEEIDKEIVYASDIVYTTHSALGFDYLFDNLATEIYEQYVTKFQYVLIDEIDSILLDMAQVPLVISGAPKVQSNLFELSNFVVNTLVEDEDYEKSLDEKNVWFLEKGILKMETVLGVEGLLTEQWKDLYRHLTLALRANHLLKNGKDYIVEDIGVTLLDEANGRKLEGSKLQAGFHQAIEAKENVKISEETRAMGTITYQNLFKKFPIISGMSGTAKTDEEEFKMTYNVEVIEIPTNLPNNRLDHKDKIFLTNEAKIQASLNVVKENIEKGRPILIGTGSVSISMLYSMILLQEKIAHNVLNATSVSKEKLIVLEAGKAGSVTVATSIAGRGTDIKLDDVAKSRGGLFVLGTERMTSERIDNQLRGRAGRQGEPGESEFFVSFEDKIVIQNAPQWVKRAKKSLEKKVEKGKIDPSQPLGEKYRKVIEKIQRIRKNQEIQERKQTLEFDMTIHYQREKIYAVRNDILVSSEKELDALLQLSTTKAIQQFLSKKENLSREKVIDFIHNYLDYNFDIVQFQRNYEYNAKGLKTFLHRIIQEQQQMILSKFDNDVQRMYYKRTIILKAVDTMWIEQTDNLQQLKAVISARSWGQKNPVFEFQEEAQKSFLEMEKEIYLNVLRNLLLSDLTKNFDGSYDIDFP</sequence>
<dbReference type="PRINTS" id="PR00906">
    <property type="entry name" value="SECA"/>
</dbReference>
<dbReference type="InterPro" id="IPR036266">
    <property type="entry name" value="SecA_Wing/Scaffold_sf"/>
</dbReference>
<feature type="binding site" evidence="12">
    <location>
        <position position="73"/>
    </location>
    <ligand>
        <name>ATP</name>
        <dbReference type="ChEBI" id="CHEBI:30616"/>
    </ligand>
</feature>
<dbReference type="PANTHER" id="PTHR30612">
    <property type="entry name" value="SECA INNER MEMBRANE COMPONENT OF SEC PROTEIN SECRETION SYSTEM"/>
    <property type="match status" value="1"/>
</dbReference>
<comment type="function">
    <text evidence="12">Part of the Sec protein translocase complex. Interacts with the SecYEG preprotein conducting channel. Has a central role in coupling the hydrolysis of ATP to the transfer of proteins into and across the cell membrane, serving as an ATP-driven molecular motor driving the stepwise translocation of polypeptide chains across the membrane.</text>
</comment>
<organism evidence="16 17">
    <name type="scientific">Pilibacter termitis</name>
    <dbReference type="NCBI Taxonomy" id="263852"/>
    <lineage>
        <taxon>Bacteria</taxon>
        <taxon>Bacillati</taxon>
        <taxon>Bacillota</taxon>
        <taxon>Bacilli</taxon>
        <taxon>Lactobacillales</taxon>
        <taxon>Enterococcaceae</taxon>
        <taxon>Pilibacter</taxon>
    </lineage>
</organism>
<evidence type="ECO:0000256" key="6">
    <source>
        <dbReference type="ARBA" id="ARBA00022741"/>
    </source>
</evidence>
<keyword evidence="9 12" id="KW-1278">Translocase</keyword>
<dbReference type="GO" id="GO:0005524">
    <property type="term" value="F:ATP binding"/>
    <property type="evidence" value="ECO:0007669"/>
    <property type="project" value="UniProtKB-UniRule"/>
</dbReference>
<dbReference type="GO" id="GO:0005829">
    <property type="term" value="C:cytosol"/>
    <property type="evidence" value="ECO:0007669"/>
    <property type="project" value="TreeGrafter"/>
</dbReference>
<gene>
    <name evidence="12" type="primary">secA</name>
    <name evidence="16" type="ORF">SAMN02745116_01544</name>
</gene>
<dbReference type="GO" id="GO:0043952">
    <property type="term" value="P:protein transport by the Sec complex"/>
    <property type="evidence" value="ECO:0007669"/>
    <property type="project" value="TreeGrafter"/>
</dbReference>
<dbReference type="AlphaFoldDB" id="A0A1T4NT96"/>
<keyword evidence="4 12" id="KW-1003">Cell membrane</keyword>